<protein>
    <submittedName>
        <fullName evidence="1">Uncharacterized protein</fullName>
    </submittedName>
</protein>
<evidence type="ECO:0000313" key="1">
    <source>
        <dbReference type="EMBL" id="GID48360.1"/>
    </source>
</evidence>
<gene>
    <name evidence="1" type="ORF">Aca07nite_56350</name>
</gene>
<sequence>MSGPVARAGTVAERGHAALCRTRRLTLRSRASPVVGGTELDNVLAGGVLLAAEKSRADAAAAVPVSEASTRASTTMLMRAPIQQRLSAVRNDLSPWISPRARPSWSQPPQIGSCNLPGQVRQVWSNGDCRR</sequence>
<accession>A0ABQ3WQA5</accession>
<organism evidence="1">
    <name type="scientific">Actinoplanes campanulatus</name>
    <dbReference type="NCBI Taxonomy" id="113559"/>
    <lineage>
        <taxon>Bacteria</taxon>
        <taxon>Bacillati</taxon>
        <taxon>Actinomycetota</taxon>
        <taxon>Actinomycetes</taxon>
        <taxon>Micromonosporales</taxon>
        <taxon>Micromonosporaceae</taxon>
        <taxon>Actinoplanes</taxon>
    </lineage>
</organism>
<dbReference type="EMBL" id="BOMF01000104">
    <property type="protein sequence ID" value="GID48360.1"/>
    <property type="molecule type" value="Genomic_DNA"/>
</dbReference>
<name>A0ABQ3WQA5_9ACTN</name>
<proteinExistence type="predicted"/>
<reference evidence="1" key="1">
    <citation type="submission" date="2021-01" db="EMBL/GenBank/DDBJ databases">
        <title>Whole genome shotgun sequence of Actinoplanes capillaceus NBRC 16408.</title>
        <authorList>
            <person name="Komaki H."/>
            <person name="Tamura T."/>
        </authorList>
    </citation>
    <scope>NUCLEOTIDE SEQUENCE [LARGE SCALE GENOMIC DNA]</scope>
    <source>
        <strain evidence="1">NBRC 16408</strain>
    </source>
</reference>
<comment type="caution">
    <text evidence="1">The sequence shown here is derived from an EMBL/GenBank/DDBJ whole genome shotgun (WGS) entry which is preliminary data.</text>
</comment>